<evidence type="ECO:0000256" key="1">
    <source>
        <dbReference type="SAM" id="MobiDB-lite"/>
    </source>
</evidence>
<dbReference type="RefSeq" id="WP_141320031.1">
    <property type="nucleotide sequence ID" value="NZ_BJOC01000023.1"/>
</dbReference>
<reference evidence="2 3" key="1">
    <citation type="submission" date="2019-06" db="EMBL/GenBank/DDBJ databases">
        <title>Whole genome shotgun sequence of Halomonas halmophila NBRC 15537.</title>
        <authorList>
            <person name="Hosoyama A."/>
            <person name="Uohara A."/>
            <person name="Ohji S."/>
            <person name="Ichikawa N."/>
        </authorList>
    </citation>
    <scope>NUCLEOTIDE SEQUENCE [LARGE SCALE GENOMIC DNA]</scope>
    <source>
        <strain evidence="2 3">NBRC 15537</strain>
    </source>
</reference>
<gene>
    <name evidence="2" type="ORF">HHA01_18570</name>
</gene>
<keyword evidence="3" id="KW-1185">Reference proteome</keyword>
<dbReference type="Proteomes" id="UP000319812">
    <property type="component" value="Unassembled WGS sequence"/>
</dbReference>
<feature type="compositionally biased region" description="Basic and acidic residues" evidence="1">
    <location>
        <begin position="42"/>
        <end position="56"/>
    </location>
</feature>
<sequence>MSGITPLLDTLLHQVLGKRADVPPPRDLNQPVKPVAPGDAPRALHSDSRLDARAPPERAAPSTPEAPRTYGPITGPDAATSASTHTHFSATARAIADLLLRFPAPTSVVTPAAPLMSADQSISPSQLAQRLEGSVRDSGLFYESHLARWFVGGLSRQQLEREPQMWRTLTFTPGQVSPSQAGAWPMAGAAAVSGEAGSSATEVARSSAVNAMAGREPVHEHLQGLVRHQLEMLASPTLRWEGDVWSGLFMALAVHLPPEGREHRREGGESTSSDHDDEEGSFRSELTLKIEGLGDMRVALRMGATTLGVTLQVRDATILSNLVTELETLRQRLEHHGFEHVQLRLENWGEEEE</sequence>
<proteinExistence type="predicted"/>
<accession>A0A4Y4F5L1</accession>
<dbReference type="EMBL" id="BJOC01000023">
    <property type="protein sequence ID" value="GED22880.1"/>
    <property type="molecule type" value="Genomic_DNA"/>
</dbReference>
<organism evidence="2 3">
    <name type="scientific">Halomonas halmophila</name>
    <dbReference type="NCBI Taxonomy" id="252"/>
    <lineage>
        <taxon>Bacteria</taxon>
        <taxon>Pseudomonadati</taxon>
        <taxon>Pseudomonadota</taxon>
        <taxon>Gammaproteobacteria</taxon>
        <taxon>Oceanospirillales</taxon>
        <taxon>Halomonadaceae</taxon>
        <taxon>Halomonas</taxon>
    </lineage>
</organism>
<name>A0A4Y4F5L1_9GAMM</name>
<evidence type="ECO:0000313" key="2">
    <source>
        <dbReference type="EMBL" id="GED22880.1"/>
    </source>
</evidence>
<dbReference type="InterPro" id="IPR038610">
    <property type="entry name" value="FliK-like_C_sf"/>
</dbReference>
<protein>
    <submittedName>
        <fullName evidence="2">Uncharacterized protein</fullName>
    </submittedName>
</protein>
<feature type="region of interest" description="Disordered" evidence="1">
    <location>
        <begin position="259"/>
        <end position="283"/>
    </location>
</feature>
<feature type="region of interest" description="Disordered" evidence="1">
    <location>
        <begin position="18"/>
        <end position="81"/>
    </location>
</feature>
<dbReference type="OrthoDB" id="5296742at2"/>
<comment type="caution">
    <text evidence="2">The sequence shown here is derived from an EMBL/GenBank/DDBJ whole genome shotgun (WGS) entry which is preliminary data.</text>
</comment>
<dbReference type="Gene3D" id="3.30.750.140">
    <property type="match status" value="1"/>
</dbReference>
<dbReference type="AlphaFoldDB" id="A0A4Y4F5L1"/>
<evidence type="ECO:0000313" key="3">
    <source>
        <dbReference type="Proteomes" id="UP000319812"/>
    </source>
</evidence>